<accession>A0A0L7K4E8</accession>
<feature type="non-terminal residue" evidence="2">
    <location>
        <position position="1"/>
    </location>
</feature>
<keyword evidence="3" id="KW-1185">Reference proteome</keyword>
<reference evidence="2 3" key="1">
    <citation type="journal article" date="2015" name="Genome Biol. Evol.">
        <title>The genome of winter moth (Operophtera brumata) provides a genomic perspective on sexual dimorphism and phenology.</title>
        <authorList>
            <person name="Derks M.F."/>
            <person name="Smit S."/>
            <person name="Salis L."/>
            <person name="Schijlen E."/>
            <person name="Bossers A."/>
            <person name="Mateman C."/>
            <person name="Pijl A.S."/>
            <person name="de Ridder D."/>
            <person name="Groenen M.A."/>
            <person name="Visser M.E."/>
            <person name="Megens H.J."/>
        </authorList>
    </citation>
    <scope>NUCLEOTIDE SEQUENCE [LARGE SCALE GENOMIC DNA]</scope>
    <source>
        <strain evidence="2">WM2013NL</strain>
        <tissue evidence="2">Head and thorax</tissue>
    </source>
</reference>
<dbReference type="Proteomes" id="UP000037510">
    <property type="component" value="Unassembled WGS sequence"/>
</dbReference>
<sequence length="317" mass="36513">TFHKSMFHKKRSNSIGALPKDFDVSGISALTQEKTQTRTKEKENNWQRDQVPAAKRKRAETSPLQYENAKKRPNNISYAVPTQNQFDILDDTEDTTNVEPPKPPKPEPIFVTGVIEVNSLKNVLKKITTNNNEYTMTTLRSGHIVKIMPTTIEVYKTMRQTFISENISHYTYKLKSERAYRVVLRGAPIPKRAEWKHRPGRVEKTQLPGWNTENQTPGRTDEIPPGPNMWWKTDKNKNLPLPEKRDTTSKRTVQSFAEATKAKTIGESTCTTRNPPGTDNMVEIIDKMFNRFQLIMTNMMDNMMDRMIQLISSLLSK</sequence>
<feature type="region of interest" description="Disordered" evidence="1">
    <location>
        <begin position="204"/>
        <end position="249"/>
    </location>
</feature>
<feature type="compositionally biased region" description="Polar residues" evidence="1">
    <location>
        <begin position="208"/>
        <end position="218"/>
    </location>
</feature>
<feature type="region of interest" description="Disordered" evidence="1">
    <location>
        <begin position="1"/>
        <end position="62"/>
    </location>
</feature>
<dbReference type="AlphaFoldDB" id="A0A0L7K4E8"/>
<comment type="caution">
    <text evidence="2">The sequence shown here is derived from an EMBL/GenBank/DDBJ whole genome shotgun (WGS) entry which is preliminary data.</text>
</comment>
<evidence type="ECO:0000313" key="3">
    <source>
        <dbReference type="Proteomes" id="UP000037510"/>
    </source>
</evidence>
<feature type="compositionally biased region" description="Basic residues" evidence="1">
    <location>
        <begin position="1"/>
        <end position="12"/>
    </location>
</feature>
<gene>
    <name evidence="2" type="ORF">OBRU01_24833</name>
</gene>
<proteinExistence type="predicted"/>
<dbReference type="EMBL" id="JTDY01011203">
    <property type="protein sequence ID" value="KOB57374.1"/>
    <property type="molecule type" value="Genomic_DNA"/>
</dbReference>
<protein>
    <submittedName>
        <fullName evidence="2">Uncharacterized protein</fullName>
    </submittedName>
</protein>
<feature type="compositionally biased region" description="Basic and acidic residues" evidence="1">
    <location>
        <begin position="35"/>
        <end position="46"/>
    </location>
</feature>
<evidence type="ECO:0000313" key="2">
    <source>
        <dbReference type="EMBL" id="KOB57374.1"/>
    </source>
</evidence>
<feature type="compositionally biased region" description="Basic and acidic residues" evidence="1">
    <location>
        <begin position="232"/>
        <end position="249"/>
    </location>
</feature>
<name>A0A0L7K4E8_OPEBR</name>
<organism evidence="2 3">
    <name type="scientific">Operophtera brumata</name>
    <name type="common">Winter moth</name>
    <name type="synonym">Phalaena brumata</name>
    <dbReference type="NCBI Taxonomy" id="104452"/>
    <lineage>
        <taxon>Eukaryota</taxon>
        <taxon>Metazoa</taxon>
        <taxon>Ecdysozoa</taxon>
        <taxon>Arthropoda</taxon>
        <taxon>Hexapoda</taxon>
        <taxon>Insecta</taxon>
        <taxon>Pterygota</taxon>
        <taxon>Neoptera</taxon>
        <taxon>Endopterygota</taxon>
        <taxon>Lepidoptera</taxon>
        <taxon>Glossata</taxon>
        <taxon>Ditrysia</taxon>
        <taxon>Geometroidea</taxon>
        <taxon>Geometridae</taxon>
        <taxon>Larentiinae</taxon>
        <taxon>Operophtera</taxon>
    </lineage>
</organism>
<evidence type="ECO:0000256" key="1">
    <source>
        <dbReference type="SAM" id="MobiDB-lite"/>
    </source>
</evidence>